<protein>
    <recommendedName>
        <fullName evidence="3">DUF1499 domain-containing protein</fullName>
    </recommendedName>
</protein>
<comment type="caution">
    <text evidence="1">The sequence shown here is derived from an EMBL/GenBank/DDBJ whole genome shotgun (WGS) entry which is preliminary data.</text>
</comment>
<dbReference type="RefSeq" id="WP_231615892.1">
    <property type="nucleotide sequence ID" value="NZ_SJPV01000010.1"/>
</dbReference>
<dbReference type="Pfam" id="PF07386">
    <property type="entry name" value="DUF1499"/>
    <property type="match status" value="1"/>
</dbReference>
<sequence>MLTWIAVAIGGTFILAVWLGVDNWSRDFTTNFAELDSENADVHLRPRLLEASPESVAESISRWASRHSGWAVESKTQLDASIRLHLTRTTPLFRFVDDIHVTLVGIDGKTRLDAESRSRVGIGDLGQNPRNLKELLAGLEVMQLDEIQYDQRESKT</sequence>
<name>A0A5C6DCH1_9BACT</name>
<keyword evidence="2" id="KW-1185">Reference proteome</keyword>
<gene>
    <name evidence="1" type="ORF">Poly41_51650</name>
</gene>
<evidence type="ECO:0000313" key="1">
    <source>
        <dbReference type="EMBL" id="TWU33411.1"/>
    </source>
</evidence>
<dbReference type="InterPro" id="IPR010865">
    <property type="entry name" value="DUF1499"/>
</dbReference>
<reference evidence="1 2" key="1">
    <citation type="submission" date="2019-02" db="EMBL/GenBank/DDBJ databases">
        <title>Deep-cultivation of Planctomycetes and their phenomic and genomic characterization uncovers novel biology.</title>
        <authorList>
            <person name="Wiegand S."/>
            <person name="Jogler M."/>
            <person name="Boedeker C."/>
            <person name="Pinto D."/>
            <person name="Vollmers J."/>
            <person name="Rivas-Marin E."/>
            <person name="Kohn T."/>
            <person name="Peeters S.H."/>
            <person name="Heuer A."/>
            <person name="Rast P."/>
            <person name="Oberbeckmann S."/>
            <person name="Bunk B."/>
            <person name="Jeske O."/>
            <person name="Meyerdierks A."/>
            <person name="Storesund J.E."/>
            <person name="Kallscheuer N."/>
            <person name="Luecker S."/>
            <person name="Lage O.M."/>
            <person name="Pohl T."/>
            <person name="Merkel B.J."/>
            <person name="Hornburger P."/>
            <person name="Mueller R.-W."/>
            <person name="Bruemmer F."/>
            <person name="Labrenz M."/>
            <person name="Spormann A.M."/>
            <person name="Op Den Camp H."/>
            <person name="Overmann J."/>
            <person name="Amann R."/>
            <person name="Jetten M.S.M."/>
            <person name="Mascher T."/>
            <person name="Medema M.H."/>
            <person name="Devos D.P."/>
            <person name="Kaster A.-K."/>
            <person name="Ovreas L."/>
            <person name="Rohde M."/>
            <person name="Galperin M.Y."/>
            <person name="Jogler C."/>
        </authorList>
    </citation>
    <scope>NUCLEOTIDE SEQUENCE [LARGE SCALE GENOMIC DNA]</scope>
    <source>
        <strain evidence="1 2">Poly41</strain>
    </source>
</reference>
<dbReference type="AlphaFoldDB" id="A0A5C6DCH1"/>
<dbReference type="Proteomes" id="UP000319143">
    <property type="component" value="Unassembled WGS sequence"/>
</dbReference>
<evidence type="ECO:0000313" key="2">
    <source>
        <dbReference type="Proteomes" id="UP000319143"/>
    </source>
</evidence>
<organism evidence="1 2">
    <name type="scientific">Novipirellula artificiosorum</name>
    <dbReference type="NCBI Taxonomy" id="2528016"/>
    <lineage>
        <taxon>Bacteria</taxon>
        <taxon>Pseudomonadati</taxon>
        <taxon>Planctomycetota</taxon>
        <taxon>Planctomycetia</taxon>
        <taxon>Pirellulales</taxon>
        <taxon>Pirellulaceae</taxon>
        <taxon>Novipirellula</taxon>
    </lineage>
</organism>
<evidence type="ECO:0008006" key="3">
    <source>
        <dbReference type="Google" id="ProtNLM"/>
    </source>
</evidence>
<accession>A0A5C6DCH1</accession>
<dbReference type="EMBL" id="SJPV01000010">
    <property type="protein sequence ID" value="TWU33411.1"/>
    <property type="molecule type" value="Genomic_DNA"/>
</dbReference>
<proteinExistence type="predicted"/>